<evidence type="ECO:0000256" key="16">
    <source>
        <dbReference type="ARBA" id="ARBA00036053"/>
    </source>
</evidence>
<keyword evidence="13" id="KW-1015">Disulfide bond</keyword>
<feature type="transmembrane region" description="Helical" evidence="24">
    <location>
        <begin position="34"/>
        <end position="56"/>
    </location>
</feature>
<comment type="catalytic activity">
    <reaction evidence="17">
        <text>an alpha-Neu5Ac-(2-&gt;3)-beta-D-Gal-(1-&gt;4)-beta-D-GlcNAc-(1-&gt;3)-beta-D-Gal-(1-&gt;4)-beta-D-GlcNAc derivative + GDP-beta-L-fucose = an alpha-Neu5Ac-(2-&gt;3)-beta-D-Gal-(1-&gt;4)-beta-D-GlcNAc-(1-&gt;3)-beta-D-Gal-(1-&gt;4)-[alpha-L-Fuc-(1-&gt;3)]-beta-D-GlcNAc derivative + GDP + H(+)</text>
        <dbReference type="Rhea" id="RHEA:68044"/>
        <dbReference type="ChEBI" id="CHEBI:15378"/>
        <dbReference type="ChEBI" id="CHEBI:57273"/>
        <dbReference type="ChEBI" id="CHEBI:58189"/>
        <dbReference type="ChEBI" id="CHEBI:145343"/>
        <dbReference type="ChEBI" id="CHEBI:176900"/>
    </reaction>
    <physiologicalReaction direction="left-to-right" evidence="17">
        <dbReference type="Rhea" id="RHEA:68045"/>
    </physiologicalReaction>
</comment>
<dbReference type="InterPro" id="IPR031481">
    <property type="entry name" value="Glyco_tran_10_N"/>
</dbReference>
<evidence type="ECO:0000256" key="24">
    <source>
        <dbReference type="RuleBase" id="RU003832"/>
    </source>
</evidence>
<comment type="caution">
    <text evidence="24">Lacks conserved residue(s) required for the propagation of feature annotation.</text>
</comment>
<proteinExistence type="inferred from homology"/>
<organism evidence="27 28">
    <name type="scientific">Echeneis naucrates</name>
    <name type="common">Live sharksucker</name>
    <dbReference type="NCBI Taxonomy" id="173247"/>
    <lineage>
        <taxon>Eukaryota</taxon>
        <taxon>Metazoa</taxon>
        <taxon>Chordata</taxon>
        <taxon>Craniata</taxon>
        <taxon>Vertebrata</taxon>
        <taxon>Euteleostomi</taxon>
        <taxon>Actinopterygii</taxon>
        <taxon>Neopterygii</taxon>
        <taxon>Teleostei</taxon>
        <taxon>Neoteleostei</taxon>
        <taxon>Acanthomorphata</taxon>
        <taxon>Carangaria</taxon>
        <taxon>Carangiformes</taxon>
        <taxon>Echeneidae</taxon>
        <taxon>Echeneis</taxon>
    </lineage>
</organism>
<comment type="subcellular location">
    <subcellularLocation>
        <location evidence="24">Golgi apparatus</location>
        <location evidence="24">Golgi stack membrane</location>
        <topology evidence="24">Single-pass type II membrane protein</topology>
    </subcellularLocation>
    <subcellularLocation>
        <location evidence="21">Golgi apparatus</location>
        <location evidence="21">trans-Golgi network membrane</location>
        <topology evidence="21">Single-pass type II membrane protein</topology>
    </subcellularLocation>
</comment>
<evidence type="ECO:0000256" key="4">
    <source>
        <dbReference type="ARBA" id="ARBA00011738"/>
    </source>
</evidence>
<dbReference type="Ensembl" id="ENSENLT00000044156.1">
    <property type="protein sequence ID" value="ENSENLP00000043061.1"/>
    <property type="gene ID" value="ENSENLG00000018397.1"/>
</dbReference>
<keyword evidence="14" id="KW-0325">Glycoprotein</keyword>
<comment type="pathway">
    <text evidence="2">Glycolipid biosynthesis.</text>
</comment>
<comment type="catalytic activity">
    <reaction evidence="22">
        <text>beta-D-Gal-(1-&gt;4)-beta-D-GlcNAc-(1-&gt;3)-beta-D-Gal-(1-&gt;4)-D-Glc + GDP-beta-L-fucose = beta-D-Gal-(1-&gt;4)-[alpha-L-Fuc-(1-&gt;3)]-beta-D-GlcNAc-(1-&gt;3)-beta-D-Gal-(1-&gt;4)-D-Glc + GDP + H(+)</text>
        <dbReference type="Rhea" id="RHEA:77187"/>
        <dbReference type="ChEBI" id="CHEBI:15378"/>
        <dbReference type="ChEBI" id="CHEBI:57273"/>
        <dbReference type="ChEBI" id="CHEBI:58189"/>
        <dbReference type="ChEBI" id="CHEBI:60239"/>
        <dbReference type="ChEBI" id="CHEBI:61352"/>
    </reaction>
    <physiologicalReaction direction="left-to-right" evidence="22">
        <dbReference type="Rhea" id="RHEA:77188"/>
    </physiologicalReaction>
</comment>
<comment type="subunit">
    <text evidence="4">Homodimer.</text>
</comment>
<dbReference type="SUPFAM" id="SSF53756">
    <property type="entry name" value="UDP-Glycosyltransferase/glycogen phosphorylase"/>
    <property type="match status" value="1"/>
</dbReference>
<protein>
    <recommendedName>
        <fullName evidence="24">Fucosyltransferase</fullName>
        <ecNumber evidence="24">2.4.1.-</ecNumber>
    </recommendedName>
</protein>
<keyword evidence="5 24" id="KW-0328">Glycosyltransferase</keyword>
<evidence type="ECO:0000256" key="14">
    <source>
        <dbReference type="ARBA" id="ARBA00023180"/>
    </source>
</evidence>
<evidence type="ECO:0000256" key="11">
    <source>
        <dbReference type="ARBA" id="ARBA00023098"/>
    </source>
</evidence>
<dbReference type="PANTHER" id="PTHR11929">
    <property type="entry name" value="ALPHA- 1,3 -FUCOSYLTRANSFERASE"/>
    <property type="match status" value="1"/>
</dbReference>
<evidence type="ECO:0000256" key="19">
    <source>
        <dbReference type="ARBA" id="ARBA00036481"/>
    </source>
</evidence>
<comment type="catalytic activity">
    <reaction evidence="18">
        <text>alpha-N-glycoloylneuraminosyl-(2-&gt;3)-beta-D-galactosyl-(1-&gt;4)-N-acetyl-beta-D-glucosaminyl-(1-&gt;3)-beta-D-galactosyl-(1-&gt;4)-N-acetyl-beta-D-glucosaminyl-(1-&gt;3)-beta-D-galactosyl-(1-&gt;4)-beta-D-glucosyl-(1&lt;-&gt;1')-ceramide + GDP-beta-L-fucose = alpha-N-glycoloylneuraminosyl-(2-&gt;3)-beta-D-galactosyl-(1-&gt;4)-N-acetyl-beta-D-glucosaminyl-(1-&gt;3)-beta-D-galactosyl-(1-&gt;4)-[alpha-L-fucosyl-(1-&gt;3)]-N-acetyl-beta-D-glucosaminyl-(1-&gt;3)-beta-D-galactosyl-(1-&gt;4)-beta-D-glucosyl-(1&lt;-&gt;1')-ceramide + GDP + H(+)</text>
        <dbReference type="Rhea" id="RHEA:48388"/>
        <dbReference type="ChEBI" id="CHEBI:15378"/>
        <dbReference type="ChEBI" id="CHEBI:57273"/>
        <dbReference type="ChEBI" id="CHEBI:58189"/>
        <dbReference type="ChEBI" id="CHEBI:90383"/>
        <dbReference type="ChEBI" id="CHEBI:90384"/>
    </reaction>
    <physiologicalReaction direction="left-to-right" evidence="18">
        <dbReference type="Rhea" id="RHEA:48389"/>
    </physiologicalReaction>
</comment>
<reference evidence="27" key="3">
    <citation type="submission" date="2025-09" db="UniProtKB">
        <authorList>
            <consortium name="Ensembl"/>
        </authorList>
    </citation>
    <scope>IDENTIFICATION</scope>
</reference>
<dbReference type="Proteomes" id="UP000472264">
    <property type="component" value="Chromosome 23"/>
</dbReference>
<dbReference type="InterPro" id="IPR055270">
    <property type="entry name" value="Glyco_tran_10_C"/>
</dbReference>
<evidence type="ECO:0000256" key="8">
    <source>
        <dbReference type="ARBA" id="ARBA00022968"/>
    </source>
</evidence>
<evidence type="ECO:0000313" key="27">
    <source>
        <dbReference type="Ensembl" id="ENSENLP00000043061.1"/>
    </source>
</evidence>
<keyword evidence="11" id="KW-0443">Lipid metabolism</keyword>
<comment type="pathway">
    <text evidence="1">Protein modification; protein glycosylation.</text>
</comment>
<evidence type="ECO:0000256" key="6">
    <source>
        <dbReference type="ARBA" id="ARBA00022679"/>
    </source>
</evidence>
<reference evidence="27" key="1">
    <citation type="submission" date="2021-04" db="EMBL/GenBank/DDBJ databases">
        <authorList>
            <consortium name="Wellcome Sanger Institute Data Sharing"/>
        </authorList>
    </citation>
    <scope>NUCLEOTIDE SEQUENCE [LARGE SCALE GENOMIC DNA]</scope>
</reference>
<keyword evidence="7 24" id="KW-0812">Transmembrane</keyword>
<feature type="domain" description="Fucosyltransferase C-terminal" evidence="25">
    <location>
        <begin position="249"/>
        <end position="422"/>
    </location>
</feature>
<evidence type="ECO:0000256" key="20">
    <source>
        <dbReference type="ARBA" id="ARBA00036757"/>
    </source>
</evidence>
<comment type="similarity">
    <text evidence="3 24">Belongs to the glycosyltransferase 10 family.</text>
</comment>
<feature type="transmembrane region" description="Helical" evidence="24">
    <location>
        <begin position="68"/>
        <end position="86"/>
    </location>
</feature>
<comment type="catalytic activity">
    <reaction evidence="15">
        <text>a beta-D-galactosyl-(1-&gt;4)-N-acetyl-beta-D-glucosaminyl derivative + GDP-beta-L-fucose = a beta-D-galactosyl-(1-&gt;4)-[alpha-L-fucosyl-(1-&gt;3)]-N-acetyl-beta-D-glucosaminyl derivative + GDP + H(+)</text>
        <dbReference type="Rhea" id="RHEA:14257"/>
        <dbReference type="ChEBI" id="CHEBI:15378"/>
        <dbReference type="ChEBI" id="CHEBI:57273"/>
        <dbReference type="ChEBI" id="CHEBI:58189"/>
        <dbReference type="ChEBI" id="CHEBI:133507"/>
        <dbReference type="ChEBI" id="CHEBI:137941"/>
        <dbReference type="EC" id="2.4.1.152"/>
    </reaction>
    <physiologicalReaction direction="left-to-right" evidence="15">
        <dbReference type="Rhea" id="RHEA:14258"/>
    </physiologicalReaction>
</comment>
<evidence type="ECO:0000256" key="22">
    <source>
        <dbReference type="ARBA" id="ARBA00043828"/>
    </source>
</evidence>
<accession>A0A665WGF2</accession>
<dbReference type="Pfam" id="PF17039">
    <property type="entry name" value="Glyco_tran_10_N"/>
    <property type="match status" value="1"/>
</dbReference>
<evidence type="ECO:0000256" key="17">
    <source>
        <dbReference type="ARBA" id="ARBA00036234"/>
    </source>
</evidence>
<evidence type="ECO:0000256" key="15">
    <source>
        <dbReference type="ARBA" id="ARBA00029329"/>
    </source>
</evidence>
<sequence>MTLFPTLLELNFKAGKSGCKRQLTGGRSFIAEDIWIYIFFYYYYFISEFQLEGWAMSSGFQRPSLHQIAFCCLFIVCFLVVFFVYYTPEYNFHTLLCATEAEASKSNSSSEQQIISPHNETQGISVEAADAEPETILLIWMWPFGHKYELSCNVLNIRCHLTDDKSLYHKADGVLFHHRDLNLASMPKEPRPWFQKWVWFNMESPANSHPFAELNHSFNLTSNYRLDSHIPVPYGRLEYVSGNDTFQLPAKDKLVCWIVSNWNSRYKRVQYYNELKKHININGYGAAFNRRINNEERMKIISECKFYLAFENSIYKDYMTEKLFYSMQFGSLPIALGPSRQNYEDHIPSDSFIHVDDFSSPKELADWLLYLDKNNTEYMKYFNWRSRYEVKMSMFGAEHACRACSYIQQNRQYQVFHELNKWYWG</sequence>
<gene>
    <name evidence="27" type="primary">LOC115037075</name>
</gene>
<dbReference type="GO" id="GO:0017083">
    <property type="term" value="F:4-galactosyl-N-acetylglucosaminide 3-alpha-L-fucosyltransferase activity"/>
    <property type="evidence" value="ECO:0007669"/>
    <property type="project" value="UniProtKB-EC"/>
</dbReference>
<reference evidence="27" key="2">
    <citation type="submission" date="2025-08" db="UniProtKB">
        <authorList>
            <consortium name="Ensembl"/>
        </authorList>
    </citation>
    <scope>IDENTIFICATION</scope>
</reference>
<keyword evidence="8" id="KW-0735">Signal-anchor</keyword>
<comment type="catalytic activity">
    <reaction evidence="16">
        <text>alpha-D-galactosyl-(1-&gt;3)-beta-D-galactosyl-(1-&gt;4)-N-acetyl-beta-D-glucosaminyl-(1-&gt;3)-beta-D-galactosyl-(1-&gt;4)-beta-D-glucosyl-(1&lt;-&gt;1')-ceramide + GDP-beta-L-fucose = a neolactoside IV(3)-alpha-Gal,III(3)-alpha-Fuc-nLc4Cer + GDP + H(+)</text>
        <dbReference type="Rhea" id="RHEA:48380"/>
        <dbReference type="ChEBI" id="CHEBI:15378"/>
        <dbReference type="ChEBI" id="CHEBI:57273"/>
        <dbReference type="ChEBI" id="CHEBI:58189"/>
        <dbReference type="ChEBI" id="CHEBI:90380"/>
        <dbReference type="ChEBI" id="CHEBI:90381"/>
    </reaction>
    <physiologicalReaction direction="left-to-right" evidence="16">
        <dbReference type="Rhea" id="RHEA:48381"/>
    </physiologicalReaction>
</comment>
<dbReference type="InParanoid" id="A0A665WGF2"/>
<keyword evidence="10 24" id="KW-0333">Golgi apparatus</keyword>
<name>A0A665WGF2_ECHNA</name>
<dbReference type="InterPro" id="IPR038577">
    <property type="entry name" value="GT10-like_C_sf"/>
</dbReference>
<evidence type="ECO:0000256" key="2">
    <source>
        <dbReference type="ARBA" id="ARBA00004934"/>
    </source>
</evidence>
<evidence type="ECO:0000256" key="23">
    <source>
        <dbReference type="ARBA" id="ARBA00043838"/>
    </source>
</evidence>
<evidence type="ECO:0000256" key="7">
    <source>
        <dbReference type="ARBA" id="ARBA00022692"/>
    </source>
</evidence>
<dbReference type="FunFam" id="3.40.50.11660:FF:000001">
    <property type="entry name" value="alpha-(1,3)-fucosyltransferase 9"/>
    <property type="match status" value="1"/>
</dbReference>
<keyword evidence="28" id="KW-1185">Reference proteome</keyword>
<comment type="catalytic activity">
    <reaction evidence="20">
        <text>a neolactoside nLc4Cer + GDP-beta-L-fucose = a neolactoside III(3)-alpha-Fuc-nLc4Cer + GDP + H(+)</text>
        <dbReference type="Rhea" id="RHEA:48376"/>
        <dbReference type="ChEBI" id="CHEBI:15378"/>
        <dbReference type="ChEBI" id="CHEBI:57273"/>
        <dbReference type="ChEBI" id="CHEBI:58189"/>
        <dbReference type="ChEBI" id="CHEBI:90376"/>
        <dbReference type="ChEBI" id="CHEBI:90379"/>
    </reaction>
    <physiologicalReaction direction="left-to-right" evidence="20">
        <dbReference type="Rhea" id="RHEA:48377"/>
    </physiologicalReaction>
</comment>
<keyword evidence="12 24" id="KW-0472">Membrane</keyword>
<dbReference type="GO" id="GO:0032580">
    <property type="term" value="C:Golgi cisterna membrane"/>
    <property type="evidence" value="ECO:0007669"/>
    <property type="project" value="UniProtKB-SubCell"/>
</dbReference>
<dbReference type="PANTHER" id="PTHR11929:SF10">
    <property type="entry name" value="4-GALACTOSYL-N-ACETYLGLUCOSAMINIDE 3-ALPHA-L-FUCOSYLTRANSFERASE 9"/>
    <property type="match status" value="1"/>
</dbReference>
<evidence type="ECO:0000256" key="21">
    <source>
        <dbReference type="ARBA" id="ARBA00037848"/>
    </source>
</evidence>
<evidence type="ECO:0000256" key="3">
    <source>
        <dbReference type="ARBA" id="ARBA00008919"/>
    </source>
</evidence>
<evidence type="ECO:0000256" key="10">
    <source>
        <dbReference type="ARBA" id="ARBA00023034"/>
    </source>
</evidence>
<evidence type="ECO:0000256" key="1">
    <source>
        <dbReference type="ARBA" id="ARBA00004922"/>
    </source>
</evidence>
<evidence type="ECO:0000256" key="18">
    <source>
        <dbReference type="ARBA" id="ARBA00036295"/>
    </source>
</evidence>
<evidence type="ECO:0000259" key="25">
    <source>
        <dbReference type="Pfam" id="PF00852"/>
    </source>
</evidence>
<dbReference type="Pfam" id="PF00852">
    <property type="entry name" value="Glyco_transf_10"/>
    <property type="match status" value="1"/>
</dbReference>
<comment type="catalytic activity">
    <reaction evidence="23">
        <text>an alpha-L-Fuc-(1-&gt;2)-beta-D-Gal-(1-&gt;4)-beta-D-GlcNAc derivative + GDP-beta-L-fucose = an alpha-L-Fuc-(1-&gt;2)-beta-D-Gal-(1-&gt;4)-[alpha-L-Fuc-(1-&gt;3)]-beta-D-GlcNAc derivative + GDP + H(+)</text>
        <dbReference type="Rhea" id="RHEA:77191"/>
        <dbReference type="ChEBI" id="CHEBI:15378"/>
        <dbReference type="ChEBI" id="CHEBI:57273"/>
        <dbReference type="ChEBI" id="CHEBI:58189"/>
        <dbReference type="ChEBI" id="CHEBI:133510"/>
        <dbReference type="ChEBI" id="CHEBI:195560"/>
    </reaction>
    <physiologicalReaction direction="left-to-right" evidence="23">
        <dbReference type="Rhea" id="RHEA:77192"/>
    </physiologicalReaction>
</comment>
<keyword evidence="9 24" id="KW-1133">Transmembrane helix</keyword>
<dbReference type="InterPro" id="IPR001503">
    <property type="entry name" value="Glyco_trans_10"/>
</dbReference>
<dbReference type="GO" id="GO:0006629">
    <property type="term" value="P:lipid metabolic process"/>
    <property type="evidence" value="ECO:0007669"/>
    <property type="project" value="UniProtKB-KW"/>
</dbReference>
<dbReference type="AlphaFoldDB" id="A0A665WGF2"/>
<keyword evidence="6 24" id="KW-0808">Transferase</keyword>
<evidence type="ECO:0000256" key="12">
    <source>
        <dbReference type="ARBA" id="ARBA00023136"/>
    </source>
</evidence>
<evidence type="ECO:0000256" key="13">
    <source>
        <dbReference type="ARBA" id="ARBA00023157"/>
    </source>
</evidence>
<dbReference type="EC" id="2.4.1.-" evidence="24"/>
<dbReference type="UniPathway" id="UPA00378"/>
<dbReference type="Gene3D" id="3.40.50.11660">
    <property type="entry name" value="Glycosyl transferase family 10, C-terminal domain"/>
    <property type="match status" value="1"/>
</dbReference>
<evidence type="ECO:0000256" key="5">
    <source>
        <dbReference type="ARBA" id="ARBA00022676"/>
    </source>
</evidence>
<evidence type="ECO:0000313" key="28">
    <source>
        <dbReference type="Proteomes" id="UP000472264"/>
    </source>
</evidence>
<evidence type="ECO:0000259" key="26">
    <source>
        <dbReference type="Pfam" id="PF17039"/>
    </source>
</evidence>
<evidence type="ECO:0000256" key="9">
    <source>
        <dbReference type="ARBA" id="ARBA00022989"/>
    </source>
</evidence>
<comment type="catalytic activity">
    <reaction evidence="19">
        <text>an N-acetyl-alpha-neuraminyl-(2-&gt;3)-beta-D-galactosyl-(1-&gt;4)-N-acetyl-beta-D-glucosaminyl derivative + GDP-beta-L-fucose = an alpha-Neu5Ac-(2-&gt;3)-beta-D-Gal-(1-&gt;4)-[alpha-L-Fuc-(1-&gt;3)]-beta-D-GlcNAc derivative + GDP + H(+)</text>
        <dbReference type="Rhea" id="RHEA:56076"/>
        <dbReference type="ChEBI" id="CHEBI:15378"/>
        <dbReference type="ChEBI" id="CHEBI:57273"/>
        <dbReference type="ChEBI" id="CHEBI:58189"/>
        <dbReference type="ChEBI" id="CHEBI:136545"/>
        <dbReference type="ChEBI" id="CHEBI:139509"/>
    </reaction>
    <physiologicalReaction direction="left-to-right" evidence="19">
        <dbReference type="Rhea" id="RHEA:56077"/>
    </physiologicalReaction>
</comment>
<feature type="domain" description="Fucosyltransferase N-terminal" evidence="26">
    <location>
        <begin position="134"/>
        <end position="235"/>
    </location>
</feature>